<dbReference type="RefSeq" id="XP_018447341.1">
    <property type="nucleotide sequence ID" value="XM_018591839.2"/>
</dbReference>
<evidence type="ECO:0000313" key="1">
    <source>
        <dbReference type="Proteomes" id="UP000504610"/>
    </source>
</evidence>
<proteinExistence type="predicted"/>
<protein>
    <submittedName>
        <fullName evidence="2">Uncharacterized protein LOC108818889</fullName>
    </submittedName>
</protein>
<organism evidence="1 2">
    <name type="scientific">Raphanus sativus</name>
    <name type="common">Radish</name>
    <name type="synonym">Raphanus raphanistrum var. sativus</name>
    <dbReference type="NCBI Taxonomy" id="3726"/>
    <lineage>
        <taxon>Eukaryota</taxon>
        <taxon>Viridiplantae</taxon>
        <taxon>Streptophyta</taxon>
        <taxon>Embryophyta</taxon>
        <taxon>Tracheophyta</taxon>
        <taxon>Spermatophyta</taxon>
        <taxon>Magnoliopsida</taxon>
        <taxon>eudicotyledons</taxon>
        <taxon>Gunneridae</taxon>
        <taxon>Pentapetalae</taxon>
        <taxon>rosids</taxon>
        <taxon>malvids</taxon>
        <taxon>Brassicales</taxon>
        <taxon>Brassicaceae</taxon>
        <taxon>Brassiceae</taxon>
        <taxon>Raphanus</taxon>
    </lineage>
</organism>
<name>A0A6J0KIK4_RAPSA</name>
<gene>
    <name evidence="2" type="primary">LOC108818889</name>
</gene>
<dbReference type="GeneID" id="108818889"/>
<dbReference type="OrthoDB" id="1023488at2759"/>
<dbReference type="Proteomes" id="UP000504610">
    <property type="component" value="Chromosome 8"/>
</dbReference>
<accession>A0A6J0KIK4</accession>
<evidence type="ECO:0000313" key="2">
    <source>
        <dbReference type="RefSeq" id="XP_018447341.1"/>
    </source>
</evidence>
<reference evidence="1" key="1">
    <citation type="journal article" date="2019" name="Database">
        <title>The radish genome database (RadishGD): an integrated information resource for radish genomics.</title>
        <authorList>
            <person name="Yu H.J."/>
            <person name="Baek S."/>
            <person name="Lee Y.J."/>
            <person name="Cho A."/>
            <person name="Mun J.H."/>
        </authorList>
    </citation>
    <scope>NUCLEOTIDE SEQUENCE [LARGE SCALE GENOMIC DNA]</scope>
    <source>
        <strain evidence="1">cv. WK10039</strain>
    </source>
</reference>
<dbReference type="AlphaFoldDB" id="A0A6J0KIK4"/>
<sequence>MSSSTSGVAVIWDYQYYWIPHGYDLRNLKTSIETALKRCNPDFFIEGKLTAVGTATGDKHQAIAMLPDDIELSPMPDYHTRGPGRDLADQAATSIIREIIMKSFAGRANILVISGNYHVMDAINQWRRDTFMMLALPESSPSLSFYDCANVTWLWTSEDPERAAATMVNGGGPIPPVPSVRG</sequence>
<dbReference type="KEGG" id="rsz:108818889"/>
<reference evidence="2" key="2">
    <citation type="submission" date="2025-08" db="UniProtKB">
        <authorList>
            <consortium name="RefSeq"/>
        </authorList>
    </citation>
    <scope>IDENTIFICATION</scope>
    <source>
        <tissue evidence="2">Leaf</tissue>
    </source>
</reference>
<keyword evidence="1" id="KW-1185">Reference proteome</keyword>